<name>A0A0E9THJ4_ANGAN</name>
<evidence type="ECO:0000313" key="1">
    <source>
        <dbReference type="EMBL" id="JAH52907.1"/>
    </source>
</evidence>
<reference evidence="1" key="1">
    <citation type="submission" date="2014-11" db="EMBL/GenBank/DDBJ databases">
        <authorList>
            <person name="Amaro Gonzalez C."/>
        </authorList>
    </citation>
    <scope>NUCLEOTIDE SEQUENCE</scope>
</reference>
<dbReference type="EMBL" id="GBXM01055670">
    <property type="protein sequence ID" value="JAH52907.1"/>
    <property type="molecule type" value="Transcribed_RNA"/>
</dbReference>
<dbReference type="AlphaFoldDB" id="A0A0E9THJ4"/>
<accession>A0A0E9THJ4</accession>
<reference evidence="1" key="2">
    <citation type="journal article" date="2015" name="Fish Shellfish Immunol.">
        <title>Early steps in the European eel (Anguilla anguilla)-Vibrio vulnificus interaction in the gills: Role of the RtxA13 toxin.</title>
        <authorList>
            <person name="Callol A."/>
            <person name="Pajuelo D."/>
            <person name="Ebbesson L."/>
            <person name="Teles M."/>
            <person name="MacKenzie S."/>
            <person name="Amaro C."/>
        </authorList>
    </citation>
    <scope>NUCLEOTIDE SEQUENCE</scope>
</reference>
<organism evidence="1">
    <name type="scientific">Anguilla anguilla</name>
    <name type="common">European freshwater eel</name>
    <name type="synonym">Muraena anguilla</name>
    <dbReference type="NCBI Taxonomy" id="7936"/>
    <lineage>
        <taxon>Eukaryota</taxon>
        <taxon>Metazoa</taxon>
        <taxon>Chordata</taxon>
        <taxon>Craniata</taxon>
        <taxon>Vertebrata</taxon>
        <taxon>Euteleostomi</taxon>
        <taxon>Actinopterygii</taxon>
        <taxon>Neopterygii</taxon>
        <taxon>Teleostei</taxon>
        <taxon>Anguilliformes</taxon>
        <taxon>Anguillidae</taxon>
        <taxon>Anguilla</taxon>
    </lineage>
</organism>
<proteinExistence type="predicted"/>
<protein>
    <submittedName>
        <fullName evidence="1">Uncharacterized protein</fullName>
    </submittedName>
</protein>
<sequence length="35" mass="3948">MLPDTIDLKCSKSKYVRQTNCSWGGRCLGMVQTNL</sequence>